<dbReference type="InterPro" id="IPR046450">
    <property type="entry name" value="PA_dom_sf"/>
</dbReference>
<protein>
    <submittedName>
        <fullName evidence="5">PA domain-containing protein</fullName>
    </submittedName>
</protein>
<dbReference type="NCBIfam" id="TIGR04183">
    <property type="entry name" value="Por_Secre_tail"/>
    <property type="match status" value="1"/>
</dbReference>
<sequence length="1066" mass="114229">MKKITYLLSVFFVFLLVGCNSNEESKKDVTQLKELHAKNLAKSPFTERLELSKTERKEHRLTPNKYNEQMWELTMNPELGRPTPEKVAEIQKELLEQRANSLAAGRVPGDAMDNGWVSRGPNNVGGRTRGIMFDPNDTSNNTVFAGGVSGGLWKNTNISSASSEWVRVGIPENLSVSVLTYDPNNTQIFYAGTGESYTAGDVSGDGVWQSTDGGNTWARIFGGISGDTYFVSASNITVNSPASISGNYQSYPTTNFGPAIDSVVTGDLILANDTTGGEPTEACGEFGPSATGKIALIRRGECAFVEKVKNAQINGAIGVIMMNNVPGEPVPMGGTDATITIPSVMISQADGDILEAALASGTVNASLNPTSGDFTALVVPGAQHINDIIVVDNNGVSDVYVAAGEGLYSASNAGTTVGGDAYGLYKSSDAGANWAEINVPLTADGNKHEPNDLDYDGNGNIWLATTRSALYGDGGGMVFISEDNGATFEERYVVPNGVRTQVAASKSSTQVYVLAELSNTGDTDYKVSLTSSPVGFFPSFLTSGKSVPNDSEPSITQFDFTRGQAFYDLMIAIDPSNDNTIYLGGIDLFKSNNGGTTYTQLSHWYGGFGHQYVHADQHVAVFAPGDSNKMMFGNDGGVYYSDDAGTTIEDRNNGFVTSQFYTVGVAPTTALTGDYFVGGLQDNGTQLFQNANPTGTDSSTEPYGGDGAYSFFDQDGTDRYFIRNYVYNSGVNLRHLNADGTLGDNVTINAESDSNGAFINPQDLDSNLDILYSNYSATEVIIKRYSGIKSAATLTSTDLTDAVELTATPTAFKVSPYTTTSSKLLVGTVLGDVILVENANTASPTWTNLDNNVMVGSISDIEYGQSEDEIFVTIHNYGVQNVWYSGNGGTTWEPKDGNLPDLPVKTILQNPLNLEEVIIGTELGVWYTTNFSDVSPTWTQAYNGMSNVKVLDLDLRDDNMVFAATYGRGIFSGQFTPDSLSIDENTESTFSIFPNPSNGTINIKVAQDYGKVLASIFDMNGKKVYSSELSLNQQSTINANHLATGMYVLKIQGANFSHAEKLIIKK</sequence>
<proteinExistence type="predicted"/>
<dbReference type="Proteomes" id="UP001597467">
    <property type="component" value="Unassembled WGS sequence"/>
</dbReference>
<dbReference type="PROSITE" id="PS51257">
    <property type="entry name" value="PROKAR_LIPOPROTEIN"/>
    <property type="match status" value="1"/>
</dbReference>
<gene>
    <name evidence="5" type="ORF">ACFSSB_09875</name>
</gene>
<evidence type="ECO:0000313" key="6">
    <source>
        <dbReference type="Proteomes" id="UP001597467"/>
    </source>
</evidence>
<dbReference type="SUPFAM" id="SSF50939">
    <property type="entry name" value="Sialidases"/>
    <property type="match status" value="2"/>
</dbReference>
<dbReference type="CDD" id="cd04818">
    <property type="entry name" value="PA_subtilisin_1"/>
    <property type="match status" value="1"/>
</dbReference>
<dbReference type="PANTHER" id="PTHR22702:SF1">
    <property type="entry name" value="PROTEASE-ASSOCIATED DOMAIN-CONTAINING PROTEIN 1"/>
    <property type="match status" value="1"/>
</dbReference>
<dbReference type="InterPro" id="IPR003137">
    <property type="entry name" value="PA_domain"/>
</dbReference>
<dbReference type="Gene3D" id="3.50.30.30">
    <property type="match status" value="1"/>
</dbReference>
<evidence type="ECO:0000259" key="4">
    <source>
        <dbReference type="Pfam" id="PF18962"/>
    </source>
</evidence>
<evidence type="ECO:0000256" key="2">
    <source>
        <dbReference type="ARBA" id="ARBA00023180"/>
    </source>
</evidence>
<evidence type="ECO:0000259" key="3">
    <source>
        <dbReference type="Pfam" id="PF02225"/>
    </source>
</evidence>
<dbReference type="SUPFAM" id="SSF52025">
    <property type="entry name" value="PA domain"/>
    <property type="match status" value="1"/>
</dbReference>
<dbReference type="PANTHER" id="PTHR22702">
    <property type="entry name" value="PROTEASE-ASSOCIATED DOMAIN-CONTAINING PROTEIN"/>
    <property type="match status" value="1"/>
</dbReference>
<keyword evidence="6" id="KW-1185">Reference proteome</keyword>
<evidence type="ECO:0000256" key="1">
    <source>
        <dbReference type="ARBA" id="ARBA00022729"/>
    </source>
</evidence>
<keyword evidence="2" id="KW-0325">Glycoprotein</keyword>
<dbReference type="Pfam" id="PF18962">
    <property type="entry name" value="Por_Secre_tail"/>
    <property type="match status" value="1"/>
</dbReference>
<dbReference type="Gene3D" id="2.130.10.10">
    <property type="entry name" value="YVTN repeat-like/Quinoprotein amine dehydrogenase"/>
    <property type="match status" value="4"/>
</dbReference>
<dbReference type="RefSeq" id="WP_379903687.1">
    <property type="nucleotide sequence ID" value="NZ_JBHULM010000011.1"/>
</dbReference>
<keyword evidence="1" id="KW-0732">Signal</keyword>
<feature type="domain" description="Secretion system C-terminal sorting" evidence="4">
    <location>
        <begin position="992"/>
        <end position="1064"/>
    </location>
</feature>
<dbReference type="InterPro" id="IPR015943">
    <property type="entry name" value="WD40/YVTN_repeat-like_dom_sf"/>
</dbReference>
<reference evidence="6" key="1">
    <citation type="journal article" date="2019" name="Int. J. Syst. Evol. Microbiol.">
        <title>The Global Catalogue of Microorganisms (GCM) 10K type strain sequencing project: providing services to taxonomists for standard genome sequencing and annotation.</title>
        <authorList>
            <consortium name="The Broad Institute Genomics Platform"/>
            <consortium name="The Broad Institute Genome Sequencing Center for Infectious Disease"/>
            <person name="Wu L."/>
            <person name="Ma J."/>
        </authorList>
    </citation>
    <scope>NUCLEOTIDE SEQUENCE [LARGE SCALE GENOMIC DNA]</scope>
    <source>
        <strain evidence="6">KCTC 42808</strain>
    </source>
</reference>
<dbReference type="EMBL" id="JBHULM010000011">
    <property type="protein sequence ID" value="MFD2542623.1"/>
    <property type="molecule type" value="Genomic_DNA"/>
</dbReference>
<feature type="domain" description="PA" evidence="3">
    <location>
        <begin position="264"/>
        <end position="354"/>
    </location>
</feature>
<dbReference type="Pfam" id="PF02225">
    <property type="entry name" value="PA"/>
    <property type="match status" value="1"/>
</dbReference>
<dbReference type="InterPro" id="IPR036278">
    <property type="entry name" value="Sialidase_sf"/>
</dbReference>
<dbReference type="InterPro" id="IPR026444">
    <property type="entry name" value="Secre_tail"/>
</dbReference>
<comment type="caution">
    <text evidence="5">The sequence shown here is derived from an EMBL/GenBank/DDBJ whole genome shotgun (WGS) entry which is preliminary data.</text>
</comment>
<organism evidence="5 6">
    <name type="scientific">Lacinutrix gracilariae</name>
    <dbReference type="NCBI Taxonomy" id="1747198"/>
    <lineage>
        <taxon>Bacteria</taxon>
        <taxon>Pseudomonadati</taxon>
        <taxon>Bacteroidota</taxon>
        <taxon>Flavobacteriia</taxon>
        <taxon>Flavobacteriales</taxon>
        <taxon>Flavobacteriaceae</taxon>
        <taxon>Lacinutrix</taxon>
    </lineage>
</organism>
<accession>A0ABW5K2J9</accession>
<evidence type="ECO:0000313" key="5">
    <source>
        <dbReference type="EMBL" id="MFD2542623.1"/>
    </source>
</evidence>
<name>A0ABW5K2J9_9FLAO</name>